<reference evidence="4" key="2">
    <citation type="submission" date="2025-08" db="UniProtKB">
        <authorList>
            <consortium name="Ensembl"/>
        </authorList>
    </citation>
    <scope>IDENTIFICATION</scope>
</reference>
<dbReference type="Proteomes" id="UP000694402">
    <property type="component" value="Unassembled WGS sequence"/>
</dbReference>
<keyword evidence="2" id="KW-0391">Immunity</keyword>
<dbReference type="InterPro" id="IPR036179">
    <property type="entry name" value="Ig-like_dom_sf"/>
</dbReference>
<evidence type="ECO:0000256" key="1">
    <source>
        <dbReference type="ARBA" id="ARBA00022729"/>
    </source>
</evidence>
<proteinExistence type="predicted"/>
<dbReference type="InterPro" id="IPR013106">
    <property type="entry name" value="Ig_V-set"/>
</dbReference>
<name>A0AAZ3S536_ONCTS</name>
<dbReference type="PANTHER" id="PTHR23268">
    <property type="entry name" value="T-CELL RECEPTOR BETA CHAIN"/>
    <property type="match status" value="1"/>
</dbReference>
<dbReference type="GeneTree" id="ENSGT01060000248980"/>
<evidence type="ECO:0000259" key="3">
    <source>
        <dbReference type="PROSITE" id="PS50835"/>
    </source>
</evidence>
<evidence type="ECO:0000256" key="2">
    <source>
        <dbReference type="ARBA" id="ARBA00022859"/>
    </source>
</evidence>
<dbReference type="GO" id="GO:0002376">
    <property type="term" value="P:immune system process"/>
    <property type="evidence" value="ECO:0007669"/>
    <property type="project" value="UniProtKB-KW"/>
</dbReference>
<organism evidence="4 5">
    <name type="scientific">Oncorhynchus tshawytscha</name>
    <name type="common">Chinook salmon</name>
    <name type="synonym">Salmo tshawytscha</name>
    <dbReference type="NCBI Taxonomy" id="74940"/>
    <lineage>
        <taxon>Eukaryota</taxon>
        <taxon>Metazoa</taxon>
        <taxon>Chordata</taxon>
        <taxon>Craniata</taxon>
        <taxon>Vertebrata</taxon>
        <taxon>Euteleostomi</taxon>
        <taxon>Actinopterygii</taxon>
        <taxon>Neopterygii</taxon>
        <taxon>Teleostei</taxon>
        <taxon>Protacanthopterygii</taxon>
        <taxon>Salmoniformes</taxon>
        <taxon>Salmonidae</taxon>
        <taxon>Salmoninae</taxon>
        <taxon>Oncorhynchus</taxon>
    </lineage>
</organism>
<dbReference type="Gene3D" id="2.60.40.10">
    <property type="entry name" value="Immunoglobulins"/>
    <property type="match status" value="1"/>
</dbReference>
<dbReference type="GO" id="GO:0007166">
    <property type="term" value="P:cell surface receptor signaling pathway"/>
    <property type="evidence" value="ECO:0007669"/>
    <property type="project" value="TreeGrafter"/>
</dbReference>
<dbReference type="AlphaFoldDB" id="A0AAZ3S536"/>
<dbReference type="SMART" id="SM00409">
    <property type="entry name" value="IG"/>
    <property type="match status" value="1"/>
</dbReference>
<keyword evidence="1" id="KW-0732">Signal</keyword>
<accession>A0AAZ3S536</accession>
<feature type="domain" description="Ig-like" evidence="3">
    <location>
        <begin position="6"/>
        <end position="129"/>
    </location>
</feature>
<dbReference type="Pfam" id="PF07686">
    <property type="entry name" value="V-set"/>
    <property type="match status" value="1"/>
</dbReference>
<dbReference type="InterPro" id="IPR050413">
    <property type="entry name" value="TCR_beta_variable"/>
</dbReference>
<evidence type="ECO:0000313" key="4">
    <source>
        <dbReference type="Ensembl" id="ENSOTSP00005148231.1"/>
    </source>
</evidence>
<reference evidence="4" key="3">
    <citation type="submission" date="2025-09" db="UniProtKB">
        <authorList>
            <consortium name="Ensembl"/>
        </authorList>
    </citation>
    <scope>IDENTIFICATION</scope>
</reference>
<dbReference type="GO" id="GO:0005886">
    <property type="term" value="C:plasma membrane"/>
    <property type="evidence" value="ECO:0007669"/>
    <property type="project" value="TreeGrafter"/>
</dbReference>
<dbReference type="SUPFAM" id="SSF48726">
    <property type="entry name" value="Immunoglobulin"/>
    <property type="match status" value="1"/>
</dbReference>
<dbReference type="Ensembl" id="ENSOTST00005142194.1">
    <property type="protein sequence ID" value="ENSOTSP00005148231.1"/>
    <property type="gene ID" value="ENSOTSG00005055264.1"/>
</dbReference>
<keyword evidence="5" id="KW-1185">Reference proteome</keyword>
<dbReference type="InterPro" id="IPR003599">
    <property type="entry name" value="Ig_sub"/>
</dbReference>
<dbReference type="PANTHER" id="PTHR23268:SF28">
    <property type="entry name" value="T CELL RECEPTOR BETA VARIABLE 19"/>
    <property type="match status" value="1"/>
</dbReference>
<protein>
    <recommendedName>
        <fullName evidence="3">Ig-like domain-containing protein</fullName>
    </recommendedName>
</protein>
<dbReference type="PROSITE" id="PS50835">
    <property type="entry name" value="IG_LIKE"/>
    <property type="match status" value="1"/>
</dbReference>
<dbReference type="InterPro" id="IPR007110">
    <property type="entry name" value="Ig-like_dom"/>
</dbReference>
<sequence>MFIHKPLITVNMKLYCVLVSFLLTTKSTFGVNILQHPPNLLSKEGESGTLECAHDDAEFYRMFWYKQNTNGNMELVAYSMGTSVADVEPIFDKANYIMIRDEQLKSSLQIRNVKSGDSAVYYCAASSAH</sequence>
<dbReference type="SMART" id="SM00406">
    <property type="entry name" value="IGv"/>
    <property type="match status" value="1"/>
</dbReference>
<reference evidence="5" key="1">
    <citation type="journal article" date="2018" name="PLoS ONE">
        <title>Chinook salmon (Oncorhynchus tshawytscha) genome and transcriptome.</title>
        <authorList>
            <person name="Christensen K.A."/>
            <person name="Leong J.S."/>
            <person name="Sakhrani D."/>
            <person name="Biagi C.A."/>
            <person name="Minkley D.R."/>
            <person name="Withler R.E."/>
            <person name="Rondeau E.B."/>
            <person name="Koop B.F."/>
            <person name="Devlin R.H."/>
        </authorList>
    </citation>
    <scope>NUCLEOTIDE SEQUENCE [LARGE SCALE GENOMIC DNA]</scope>
</reference>
<dbReference type="InterPro" id="IPR013783">
    <property type="entry name" value="Ig-like_fold"/>
</dbReference>
<evidence type="ECO:0000313" key="5">
    <source>
        <dbReference type="Proteomes" id="UP000694402"/>
    </source>
</evidence>